<dbReference type="InterPro" id="IPR000118">
    <property type="entry name" value="Granulin"/>
</dbReference>
<dbReference type="Gene3D" id="2.10.25.160">
    <property type="entry name" value="Granulin"/>
    <property type="match status" value="1"/>
</dbReference>
<keyword evidence="2" id="KW-0732">Signal</keyword>
<dbReference type="CDD" id="cd00229">
    <property type="entry name" value="SGNH_hydrolase"/>
    <property type="match status" value="1"/>
</dbReference>
<dbReference type="Proteomes" id="UP001163046">
    <property type="component" value="Unassembled WGS sequence"/>
</dbReference>
<dbReference type="EMBL" id="MU825401">
    <property type="protein sequence ID" value="KAJ7392501.1"/>
    <property type="molecule type" value="Genomic_DNA"/>
</dbReference>
<evidence type="ECO:0000313" key="5">
    <source>
        <dbReference type="Proteomes" id="UP001163046"/>
    </source>
</evidence>
<name>A0A9X0DAF6_9CNID</name>
<dbReference type="PROSITE" id="PS00799">
    <property type="entry name" value="GRANULINS"/>
    <property type="match status" value="1"/>
</dbReference>
<keyword evidence="5" id="KW-1185">Reference proteome</keyword>
<sequence>MIFCLSFIFYAFLMASSPVSATDSVIPAGRICKPGPPLKASPGKMNCLVIGDSISIGYTPWVAKMLGDGYQVQHAPWGQYGGAMDSKYGLQCLRIFLQTVMLEPTEYDVIVFNFGLHDVNCCGNWPEEYTTPVDYAENLNAITSILLSTGAKLGYVLTTPVPYNVTLNNRVKQYNSIAGHVMKQYPTIATADLYTRVIDVCGDPPYVSCSIADTQPSPHYTTQGCQYLSERIKDLILDLTQDIDKNLLSWKKTRIVGKNSSFLSLCLRLILVHSLRRNYSFVLVPACMGAREKKAGGKSVRMLPLSSTFCVCLASHRSLPFMHKFSLDKGKIITRWVASKYSVPCSDKSGKVVTMCPYNTTCCDDPFSSTGQGCCLIPKAIPCGDGMHCCPAGFECDPGCSKYKCSCRKKQ</sequence>
<evidence type="ECO:0000256" key="2">
    <source>
        <dbReference type="SAM" id="SignalP"/>
    </source>
</evidence>
<feature type="signal peptide" evidence="2">
    <location>
        <begin position="1"/>
        <end position="21"/>
    </location>
</feature>
<keyword evidence="1" id="KW-1015">Disulfide bond</keyword>
<dbReference type="SMART" id="SM00277">
    <property type="entry name" value="GRAN"/>
    <property type="match status" value="1"/>
</dbReference>
<dbReference type="SUPFAM" id="SSF52266">
    <property type="entry name" value="SGNH hydrolase"/>
    <property type="match status" value="1"/>
</dbReference>
<dbReference type="Pfam" id="PF00396">
    <property type="entry name" value="Granulin"/>
    <property type="match status" value="1"/>
</dbReference>
<dbReference type="InterPro" id="IPR037277">
    <property type="entry name" value="Granulin_sf"/>
</dbReference>
<feature type="domain" description="Granulins" evidence="3">
    <location>
        <begin position="383"/>
        <end position="396"/>
    </location>
</feature>
<feature type="chain" id="PRO_5040741247" description="Granulins domain-containing protein" evidence="2">
    <location>
        <begin position="22"/>
        <end position="411"/>
    </location>
</feature>
<dbReference type="OrthoDB" id="5949339at2759"/>
<dbReference type="Gene3D" id="3.40.50.1110">
    <property type="entry name" value="SGNH hydrolase"/>
    <property type="match status" value="1"/>
</dbReference>
<reference evidence="4" key="1">
    <citation type="submission" date="2023-01" db="EMBL/GenBank/DDBJ databases">
        <title>Genome assembly of the deep-sea coral Lophelia pertusa.</title>
        <authorList>
            <person name="Herrera S."/>
            <person name="Cordes E."/>
        </authorList>
    </citation>
    <scope>NUCLEOTIDE SEQUENCE</scope>
    <source>
        <strain evidence="4">USNM1676648</strain>
        <tissue evidence="4">Polyp</tissue>
    </source>
</reference>
<dbReference type="AlphaFoldDB" id="A0A9X0DAF6"/>
<gene>
    <name evidence="4" type="ORF">OS493_012170</name>
</gene>
<protein>
    <recommendedName>
        <fullName evidence="3">Granulins domain-containing protein</fullName>
    </recommendedName>
</protein>
<evidence type="ECO:0000313" key="4">
    <source>
        <dbReference type="EMBL" id="KAJ7392501.1"/>
    </source>
</evidence>
<evidence type="ECO:0000259" key="3">
    <source>
        <dbReference type="PROSITE" id="PS00799"/>
    </source>
</evidence>
<evidence type="ECO:0000256" key="1">
    <source>
        <dbReference type="ARBA" id="ARBA00023157"/>
    </source>
</evidence>
<proteinExistence type="predicted"/>
<comment type="caution">
    <text evidence="4">The sequence shown here is derived from an EMBL/GenBank/DDBJ whole genome shotgun (WGS) entry which is preliminary data.</text>
</comment>
<accession>A0A9X0DAF6</accession>
<dbReference type="InterPro" id="IPR036514">
    <property type="entry name" value="SGNH_hydro_sf"/>
</dbReference>
<organism evidence="4 5">
    <name type="scientific">Desmophyllum pertusum</name>
    <dbReference type="NCBI Taxonomy" id="174260"/>
    <lineage>
        <taxon>Eukaryota</taxon>
        <taxon>Metazoa</taxon>
        <taxon>Cnidaria</taxon>
        <taxon>Anthozoa</taxon>
        <taxon>Hexacorallia</taxon>
        <taxon>Scleractinia</taxon>
        <taxon>Caryophylliina</taxon>
        <taxon>Caryophylliidae</taxon>
        <taxon>Desmophyllum</taxon>
    </lineage>
</organism>